<accession>A0A7X1ESS9</accession>
<evidence type="ECO:0000313" key="1">
    <source>
        <dbReference type="EMBL" id="MBC2649145.1"/>
    </source>
</evidence>
<reference evidence="2" key="2">
    <citation type="submission" date="2020-09" db="EMBL/GenBank/DDBJ databases">
        <title>Characterization of IncC plasmids in Enterobacterales of food-producing animals originating from China.</title>
        <authorList>
            <person name="Zhang Y."/>
            <person name="Lei C.-W."/>
        </authorList>
    </citation>
    <scope>NUCLEOTIDE SEQUENCE</scope>
    <source>
        <strain evidence="2">CC1</strain>
    </source>
</reference>
<comment type="caution">
    <text evidence="2">The sequence shown here is derived from an EMBL/GenBank/DDBJ whole genome shotgun (WGS) entry which is preliminary data.</text>
</comment>
<name>A0A7X1ESS9_CITBR</name>
<gene>
    <name evidence="1" type="ORF">H6P72_21315</name>
    <name evidence="2" type="ORF">ID160_21965</name>
</gene>
<reference evidence="1 3" key="1">
    <citation type="submission" date="2020-08" db="EMBL/GenBank/DDBJ databases">
        <title>Emergence and comparative genomics analysis of Citrobacter in Fennec fox imported from North Africa to China.</title>
        <authorList>
            <person name="Zheng B."/>
        </authorList>
    </citation>
    <scope>NUCLEOTIDE SEQUENCE [LARGE SCALE GENOMIC DNA]</scope>
    <source>
        <strain evidence="1 3">FF371</strain>
    </source>
</reference>
<sequence length="57" mass="6262">MQFGKKSKSGLRVFIRNDGMIVSDKKGRTRIVIGVLGDDKHALRSGRPSTFKQLGCA</sequence>
<protein>
    <submittedName>
        <fullName evidence="2">Uncharacterized protein</fullName>
    </submittedName>
</protein>
<dbReference type="AlphaFoldDB" id="A0A7X1ESS9"/>
<evidence type="ECO:0000313" key="2">
    <source>
        <dbReference type="EMBL" id="MBD3125332.1"/>
    </source>
</evidence>
<dbReference type="RefSeq" id="WP_159137364.1">
    <property type="nucleotide sequence ID" value="NZ_JACLAH010000008.1"/>
</dbReference>
<dbReference type="Proteomes" id="UP000605024">
    <property type="component" value="Unassembled WGS sequence"/>
</dbReference>
<keyword evidence="3" id="KW-1185">Reference proteome</keyword>
<dbReference type="EMBL" id="JACLAH010000008">
    <property type="protein sequence ID" value="MBC2649145.1"/>
    <property type="molecule type" value="Genomic_DNA"/>
</dbReference>
<dbReference type="Proteomes" id="UP000586346">
    <property type="component" value="Unassembled WGS sequence"/>
</dbReference>
<evidence type="ECO:0000313" key="3">
    <source>
        <dbReference type="Proteomes" id="UP000586346"/>
    </source>
</evidence>
<organism evidence="2 4">
    <name type="scientific">Citrobacter braakii</name>
    <dbReference type="NCBI Taxonomy" id="57706"/>
    <lineage>
        <taxon>Bacteria</taxon>
        <taxon>Pseudomonadati</taxon>
        <taxon>Pseudomonadota</taxon>
        <taxon>Gammaproteobacteria</taxon>
        <taxon>Enterobacterales</taxon>
        <taxon>Enterobacteriaceae</taxon>
        <taxon>Citrobacter</taxon>
        <taxon>Citrobacter freundii complex</taxon>
    </lineage>
</organism>
<evidence type="ECO:0000313" key="4">
    <source>
        <dbReference type="Proteomes" id="UP000605024"/>
    </source>
</evidence>
<proteinExistence type="predicted"/>
<dbReference type="EMBL" id="JACXSK010000020">
    <property type="protein sequence ID" value="MBD3125332.1"/>
    <property type="molecule type" value="Genomic_DNA"/>
</dbReference>